<gene>
    <name evidence="8" type="ORF">COCNU_03G008320</name>
</gene>
<evidence type="ECO:0000256" key="5">
    <source>
        <dbReference type="ARBA" id="ARBA00023136"/>
    </source>
</evidence>
<reference evidence="8" key="1">
    <citation type="journal article" date="2017" name="Gigascience">
        <title>The genome draft of coconut (Cocos nucifera).</title>
        <authorList>
            <person name="Xiao Y."/>
            <person name="Xu P."/>
            <person name="Fan H."/>
            <person name="Baudouin L."/>
            <person name="Xia W."/>
            <person name="Bocs S."/>
            <person name="Xu J."/>
            <person name="Li Q."/>
            <person name="Guo A."/>
            <person name="Zhou L."/>
            <person name="Li J."/>
            <person name="Wu Y."/>
            <person name="Ma Z."/>
            <person name="Armero A."/>
            <person name="Issali A.E."/>
            <person name="Liu N."/>
            <person name="Peng M."/>
            <person name="Yang Y."/>
        </authorList>
    </citation>
    <scope>NUCLEOTIDE SEQUENCE</scope>
    <source>
        <tissue evidence="8">Spear leaf of Hainan Tall coconut</tissue>
    </source>
</reference>
<dbReference type="GO" id="GO:0005789">
    <property type="term" value="C:endoplasmic reticulum membrane"/>
    <property type="evidence" value="ECO:0007669"/>
    <property type="project" value="UniProtKB-SubCell"/>
</dbReference>
<evidence type="ECO:0000256" key="2">
    <source>
        <dbReference type="ARBA" id="ARBA00022692"/>
    </source>
</evidence>
<evidence type="ECO:0000256" key="4">
    <source>
        <dbReference type="ARBA" id="ARBA00022989"/>
    </source>
</evidence>
<protein>
    <recommendedName>
        <fullName evidence="6">Reticulon-like protein</fullName>
    </recommendedName>
</protein>
<comment type="subcellular location">
    <subcellularLocation>
        <location evidence="1 6">Endoplasmic reticulum membrane</location>
        <topology evidence="1 6">Multi-pass membrane protein</topology>
    </subcellularLocation>
</comment>
<dbReference type="PANTHER" id="PTHR10994">
    <property type="entry name" value="RETICULON"/>
    <property type="match status" value="1"/>
</dbReference>
<keyword evidence="5 6" id="KW-0472">Membrane</keyword>
<keyword evidence="3 6" id="KW-0256">Endoplasmic reticulum</keyword>
<dbReference type="GO" id="GO:0009617">
    <property type="term" value="P:response to bacterium"/>
    <property type="evidence" value="ECO:0007669"/>
    <property type="project" value="InterPro"/>
</dbReference>
<dbReference type="EMBL" id="CM017874">
    <property type="protein sequence ID" value="KAG1334713.1"/>
    <property type="molecule type" value="Genomic_DNA"/>
</dbReference>
<evidence type="ECO:0000313" key="9">
    <source>
        <dbReference type="Proteomes" id="UP000797356"/>
    </source>
</evidence>
<feature type="transmembrane region" description="Helical" evidence="6">
    <location>
        <begin position="42"/>
        <end position="58"/>
    </location>
</feature>
<proteinExistence type="predicted"/>
<dbReference type="Proteomes" id="UP000797356">
    <property type="component" value="Chromosome 3"/>
</dbReference>
<evidence type="ECO:0000259" key="7">
    <source>
        <dbReference type="PROSITE" id="PS50845"/>
    </source>
</evidence>
<dbReference type="Pfam" id="PF02453">
    <property type="entry name" value="Reticulon"/>
    <property type="match status" value="1"/>
</dbReference>
<dbReference type="InterPro" id="IPR003388">
    <property type="entry name" value="Reticulon"/>
</dbReference>
<dbReference type="OrthoDB" id="567788at2759"/>
<evidence type="ECO:0000313" key="8">
    <source>
        <dbReference type="EMBL" id="KAG1334713.1"/>
    </source>
</evidence>
<evidence type="ECO:0000256" key="6">
    <source>
        <dbReference type="RuleBase" id="RU363132"/>
    </source>
</evidence>
<keyword evidence="4 6" id="KW-1133">Transmembrane helix</keyword>
<evidence type="ECO:0000256" key="1">
    <source>
        <dbReference type="ARBA" id="ARBA00004477"/>
    </source>
</evidence>
<dbReference type="InterPro" id="IPR045064">
    <property type="entry name" value="Reticulon-like"/>
</dbReference>
<comment type="caution">
    <text evidence="8">The sequence shown here is derived from an EMBL/GenBank/DDBJ whole genome shotgun (WGS) entry which is preliminary data.</text>
</comment>
<feature type="transmembrane region" description="Helical" evidence="6">
    <location>
        <begin position="142"/>
        <end position="168"/>
    </location>
</feature>
<organism evidence="8 9">
    <name type="scientific">Cocos nucifera</name>
    <name type="common">Coconut palm</name>
    <dbReference type="NCBI Taxonomy" id="13894"/>
    <lineage>
        <taxon>Eukaryota</taxon>
        <taxon>Viridiplantae</taxon>
        <taxon>Streptophyta</taxon>
        <taxon>Embryophyta</taxon>
        <taxon>Tracheophyta</taxon>
        <taxon>Spermatophyta</taxon>
        <taxon>Magnoliopsida</taxon>
        <taxon>Liliopsida</taxon>
        <taxon>Arecaceae</taxon>
        <taxon>Arecoideae</taxon>
        <taxon>Cocoseae</taxon>
        <taxon>Attaleinae</taxon>
        <taxon>Cocos</taxon>
    </lineage>
</organism>
<dbReference type="AlphaFoldDB" id="A0A8K0I2S4"/>
<feature type="transmembrane region" description="Helical" evidence="6">
    <location>
        <begin position="65"/>
        <end position="84"/>
    </location>
</feature>
<reference evidence="8" key="2">
    <citation type="submission" date="2019-07" db="EMBL/GenBank/DDBJ databases">
        <authorList>
            <person name="Yang Y."/>
            <person name="Bocs S."/>
            <person name="Baudouin L."/>
        </authorList>
    </citation>
    <scope>NUCLEOTIDE SEQUENCE</scope>
    <source>
        <tissue evidence="8">Spear leaf of Hainan Tall coconut</tissue>
    </source>
</reference>
<keyword evidence="9" id="KW-1185">Reference proteome</keyword>
<sequence length="216" mass="23952">MSTSSSSDSHARSSIPEKLYERLLDLLGGEKGADIVLWRNKPLSAGLLVGATVIWLLVEVVDYHFLTLLCHMTIVAMLVVFAWSNGAALLQAPPPKIPGVNLSRAFKVVQTFESKLNHSLSILHGIAFGEDLKLFLLTIGSLWMVSVIGSCYSFPSLLYFVFLCTLTLPALYKKYKTEVDDLADKGSNELKKLVDKFSENFLTMIPRSPVKEEKSQ</sequence>
<name>A0A8K0I2S4_COCNU</name>
<keyword evidence="2 6" id="KW-0812">Transmembrane</keyword>
<feature type="domain" description="Reticulon" evidence="7">
    <location>
        <begin position="32"/>
        <end position="216"/>
    </location>
</feature>
<dbReference type="PROSITE" id="PS50845">
    <property type="entry name" value="RETICULON"/>
    <property type="match status" value="1"/>
</dbReference>
<dbReference type="PANTHER" id="PTHR10994:SF85">
    <property type="entry name" value="RETICULON-LIKE PROTEIN B9"/>
    <property type="match status" value="1"/>
</dbReference>
<accession>A0A8K0I2S4</accession>
<evidence type="ECO:0000256" key="3">
    <source>
        <dbReference type="ARBA" id="ARBA00022824"/>
    </source>
</evidence>